<dbReference type="EMBL" id="CP017150">
    <property type="protein sequence ID" value="AOP55213.1"/>
    <property type="molecule type" value="Genomic_DNA"/>
</dbReference>
<dbReference type="Proteomes" id="UP000094793">
    <property type="component" value="Chromosome"/>
</dbReference>
<proteinExistence type="predicted"/>
<organism evidence="1 2">
    <name type="scientific">Brevibacterium aurantiacum</name>
    <dbReference type="NCBI Taxonomy" id="273384"/>
    <lineage>
        <taxon>Bacteria</taxon>
        <taxon>Bacillati</taxon>
        <taxon>Actinomycetota</taxon>
        <taxon>Actinomycetes</taxon>
        <taxon>Micrococcales</taxon>
        <taxon>Brevibacteriaceae</taxon>
        <taxon>Brevibacterium</taxon>
    </lineage>
</organism>
<accession>A0A1D7W836</accession>
<evidence type="ECO:0008006" key="3">
    <source>
        <dbReference type="Google" id="ProtNLM"/>
    </source>
</evidence>
<dbReference type="PATRIC" id="fig|1703.10.peg.3624"/>
<sequence length="60" mass="6027">MAEAHARTIDAAEALAGVTADTVRVVGGGSQNALLCAGCRRPELAAQSCPVEPTATFGDK</sequence>
<protein>
    <recommendedName>
        <fullName evidence="3">Carbohydrate kinase FGGY C-terminal domain-containing protein</fullName>
    </recommendedName>
</protein>
<reference evidence="2" key="1">
    <citation type="submission" date="2016-09" db="EMBL/GenBank/DDBJ databases">
        <title>Complete Genome Sequence of Brevibacterium linens SMQ-1335.</title>
        <authorList>
            <person name="de Melo A.G."/>
            <person name="Labrie S.J."/>
            <person name="Dumaresq J."/>
            <person name="Roberts R.J."/>
            <person name="Tremblay D.M."/>
            <person name="Moineau S."/>
        </authorList>
    </citation>
    <scope>NUCLEOTIDE SEQUENCE [LARGE SCALE GENOMIC DNA]</scope>
    <source>
        <strain evidence="2">SMQ-1335</strain>
    </source>
</reference>
<dbReference type="Gene3D" id="3.30.420.40">
    <property type="match status" value="1"/>
</dbReference>
<dbReference type="AlphaFoldDB" id="A0A1D7W836"/>
<evidence type="ECO:0000313" key="1">
    <source>
        <dbReference type="EMBL" id="AOP55213.1"/>
    </source>
</evidence>
<evidence type="ECO:0000313" key="2">
    <source>
        <dbReference type="Proteomes" id="UP000094793"/>
    </source>
</evidence>
<dbReference type="KEGG" id="blin:BLSMQ_3513"/>
<gene>
    <name evidence="1" type="ORF">BLSMQ_3513</name>
</gene>
<name>A0A1D7W836_BREAU</name>